<dbReference type="CDD" id="cd00082">
    <property type="entry name" value="HisKA"/>
    <property type="match status" value="1"/>
</dbReference>
<dbReference type="Pfam" id="PF13188">
    <property type="entry name" value="PAS_8"/>
    <property type="match status" value="1"/>
</dbReference>
<dbReference type="InterPro" id="IPR000014">
    <property type="entry name" value="PAS"/>
</dbReference>
<dbReference type="Gene3D" id="1.10.287.130">
    <property type="match status" value="1"/>
</dbReference>
<dbReference type="SMART" id="SM00448">
    <property type="entry name" value="REC"/>
    <property type="match status" value="2"/>
</dbReference>
<evidence type="ECO:0000256" key="4">
    <source>
        <dbReference type="PROSITE-ProRule" id="PRU00169"/>
    </source>
</evidence>
<protein>
    <recommendedName>
        <fullName evidence="2">histidine kinase</fullName>
        <ecNumber evidence="2">2.7.13.3</ecNumber>
    </recommendedName>
</protein>
<dbReference type="InterPro" id="IPR003661">
    <property type="entry name" value="HisK_dim/P_dom"/>
</dbReference>
<evidence type="ECO:0000256" key="1">
    <source>
        <dbReference type="ARBA" id="ARBA00000085"/>
    </source>
</evidence>
<evidence type="ECO:0000259" key="7">
    <source>
        <dbReference type="PROSITE" id="PS50112"/>
    </source>
</evidence>
<dbReference type="PROSITE" id="PS50112">
    <property type="entry name" value="PAS"/>
    <property type="match status" value="1"/>
</dbReference>
<dbReference type="Gene3D" id="3.30.565.10">
    <property type="entry name" value="Histidine kinase-like ATPase, C-terminal domain"/>
    <property type="match status" value="1"/>
</dbReference>
<keyword evidence="3 4" id="KW-0597">Phosphoprotein</keyword>
<sequence>MMNATTTGPRLAPARPSPRAIWRPAAATARTPAERACLIHLLVVDDDVAVIEYLGQLLKGFAQVSFATNGEDALRLAELHRPDLVLLDVDLPGLGGFEVCRRLRATPGLADLPIIFATSHADPGTEAEALQLGANDFLHKPFDDVQVLARLRTQLRAAANERPDRPEASGPGRTRILIIDDDATSIQLVRSLLADVGECHFALNGAQALTLVGELRPDLILLDVDLPDSDGFRVCKQLRADPEFGQVPIMFLTSSSTIGHEARALALGGDDFVRKPFSAPVLCARVRRLVDRKRSLERYLDQVDHRHRQISDGRVAAVVEACKDAIVVADTQGRIVMANAAACTLLGLTAEALDRARLAELLVSDADGHDCVRLSSGQRIPVEVSTSTEGLGADALTLHVLRDTRERDQALATARRQTEAAAARRATASMLSYIAHEIGNPVNVIKGFAQLMQAERMSASQVDKLAHILDAVGRLSGLLADVTDVARMESGQFHVELRDVELKALVEQACEPAAAQAAAVGMQLDTPPPTPPLRVRADARRLRQCLDNLLSNAIKYAGDGRCIEVEVEARGKEVALAVQDHGCGLSEDQLAHLFEPYNRLGRAGGSIPGTGLGLTLTRDLVQAMGGRLEVHSQVGRGCRFEILLAACQPTDTQD</sequence>
<dbReference type="SMART" id="SM00091">
    <property type="entry name" value="PAS"/>
    <property type="match status" value="1"/>
</dbReference>
<dbReference type="EMBL" id="JAVDXU010000001">
    <property type="protein sequence ID" value="MDR7269227.1"/>
    <property type="molecule type" value="Genomic_DNA"/>
</dbReference>
<dbReference type="InterPro" id="IPR003594">
    <property type="entry name" value="HATPase_dom"/>
</dbReference>
<dbReference type="SUPFAM" id="SSF55785">
    <property type="entry name" value="PYP-like sensor domain (PAS domain)"/>
    <property type="match status" value="1"/>
</dbReference>
<dbReference type="SUPFAM" id="SSF55874">
    <property type="entry name" value="ATPase domain of HSP90 chaperone/DNA topoisomerase II/histidine kinase"/>
    <property type="match status" value="1"/>
</dbReference>
<feature type="modified residue" description="4-aspartylphosphate" evidence="4">
    <location>
        <position position="88"/>
    </location>
</feature>
<dbReference type="Gene3D" id="3.40.50.2300">
    <property type="match status" value="2"/>
</dbReference>
<dbReference type="SUPFAM" id="SSF52172">
    <property type="entry name" value="CheY-like"/>
    <property type="match status" value="2"/>
</dbReference>
<keyword evidence="9" id="KW-1185">Reference proteome</keyword>
<dbReference type="SMART" id="SM00388">
    <property type="entry name" value="HisKA"/>
    <property type="match status" value="1"/>
</dbReference>
<dbReference type="SUPFAM" id="SSF47384">
    <property type="entry name" value="Homodimeric domain of signal transducing histidine kinase"/>
    <property type="match status" value="1"/>
</dbReference>
<dbReference type="CDD" id="cd00130">
    <property type="entry name" value="PAS"/>
    <property type="match status" value="1"/>
</dbReference>
<evidence type="ECO:0000259" key="6">
    <source>
        <dbReference type="PROSITE" id="PS50110"/>
    </source>
</evidence>
<evidence type="ECO:0000256" key="2">
    <source>
        <dbReference type="ARBA" id="ARBA00012438"/>
    </source>
</evidence>
<dbReference type="Pfam" id="PF02518">
    <property type="entry name" value="HATPase_c"/>
    <property type="match status" value="1"/>
</dbReference>
<feature type="domain" description="Response regulatory" evidence="6">
    <location>
        <begin position="175"/>
        <end position="290"/>
    </location>
</feature>
<comment type="caution">
    <text evidence="8">The sequence shown here is derived from an EMBL/GenBank/DDBJ whole genome shotgun (WGS) entry which is preliminary data.</text>
</comment>
<dbReference type="InterPro" id="IPR005467">
    <property type="entry name" value="His_kinase_dom"/>
</dbReference>
<dbReference type="InterPro" id="IPR004358">
    <property type="entry name" value="Sig_transdc_His_kin-like_C"/>
</dbReference>
<proteinExistence type="predicted"/>
<accession>A0ABU1YK43</accession>
<dbReference type="InterPro" id="IPR035965">
    <property type="entry name" value="PAS-like_dom_sf"/>
</dbReference>
<dbReference type="EC" id="2.7.13.3" evidence="2"/>
<dbReference type="InterPro" id="IPR001789">
    <property type="entry name" value="Sig_transdc_resp-reg_receiver"/>
</dbReference>
<dbReference type="Gene3D" id="3.30.450.20">
    <property type="entry name" value="PAS domain"/>
    <property type="match status" value="1"/>
</dbReference>
<feature type="domain" description="Response regulatory" evidence="6">
    <location>
        <begin position="40"/>
        <end position="155"/>
    </location>
</feature>
<reference evidence="8 9" key="1">
    <citation type="submission" date="2023-07" db="EMBL/GenBank/DDBJ databases">
        <title>Sorghum-associated microbial communities from plants grown in Nebraska, USA.</title>
        <authorList>
            <person name="Schachtman D."/>
        </authorList>
    </citation>
    <scope>NUCLEOTIDE SEQUENCE [LARGE SCALE GENOMIC DNA]</scope>
    <source>
        <strain evidence="8 9">BE314</strain>
    </source>
</reference>
<evidence type="ECO:0000313" key="9">
    <source>
        <dbReference type="Proteomes" id="UP001180453"/>
    </source>
</evidence>
<comment type="catalytic activity">
    <reaction evidence="1">
        <text>ATP + protein L-histidine = ADP + protein N-phospho-L-histidine.</text>
        <dbReference type="EC" id="2.7.13.3"/>
    </reaction>
</comment>
<dbReference type="InterPro" id="IPR036890">
    <property type="entry name" value="HATPase_C_sf"/>
</dbReference>
<feature type="modified residue" description="4-aspartylphosphate" evidence="4">
    <location>
        <position position="223"/>
    </location>
</feature>
<evidence type="ECO:0000259" key="5">
    <source>
        <dbReference type="PROSITE" id="PS50109"/>
    </source>
</evidence>
<name>A0ABU1YK43_ROSSA</name>
<dbReference type="PANTHER" id="PTHR43547:SF2">
    <property type="entry name" value="HYBRID SIGNAL TRANSDUCTION HISTIDINE KINASE C"/>
    <property type="match status" value="1"/>
</dbReference>
<dbReference type="Pfam" id="PF00072">
    <property type="entry name" value="Response_reg"/>
    <property type="match status" value="2"/>
</dbReference>
<organism evidence="8 9">
    <name type="scientific">Roseateles saccharophilus</name>
    <name type="common">Pseudomonas saccharophila</name>
    <dbReference type="NCBI Taxonomy" id="304"/>
    <lineage>
        <taxon>Bacteria</taxon>
        <taxon>Pseudomonadati</taxon>
        <taxon>Pseudomonadota</taxon>
        <taxon>Betaproteobacteria</taxon>
        <taxon>Burkholderiales</taxon>
        <taxon>Sphaerotilaceae</taxon>
        <taxon>Roseateles</taxon>
    </lineage>
</organism>
<evidence type="ECO:0000256" key="3">
    <source>
        <dbReference type="ARBA" id="ARBA00022553"/>
    </source>
</evidence>
<dbReference type="PROSITE" id="PS50110">
    <property type="entry name" value="RESPONSE_REGULATORY"/>
    <property type="match status" value="2"/>
</dbReference>
<feature type="domain" description="Histidine kinase" evidence="5">
    <location>
        <begin position="433"/>
        <end position="648"/>
    </location>
</feature>
<dbReference type="InterPro" id="IPR011006">
    <property type="entry name" value="CheY-like_superfamily"/>
</dbReference>
<dbReference type="PROSITE" id="PS50109">
    <property type="entry name" value="HIS_KIN"/>
    <property type="match status" value="1"/>
</dbReference>
<dbReference type="Pfam" id="PF00512">
    <property type="entry name" value="HisKA"/>
    <property type="match status" value="1"/>
</dbReference>
<dbReference type="SMART" id="SM00387">
    <property type="entry name" value="HATPase_c"/>
    <property type="match status" value="1"/>
</dbReference>
<dbReference type="PRINTS" id="PR00344">
    <property type="entry name" value="BCTRLSENSOR"/>
</dbReference>
<dbReference type="PANTHER" id="PTHR43547">
    <property type="entry name" value="TWO-COMPONENT HISTIDINE KINASE"/>
    <property type="match status" value="1"/>
</dbReference>
<dbReference type="InterPro" id="IPR036097">
    <property type="entry name" value="HisK_dim/P_sf"/>
</dbReference>
<dbReference type="NCBIfam" id="TIGR00229">
    <property type="entry name" value="sensory_box"/>
    <property type="match status" value="1"/>
</dbReference>
<dbReference type="RefSeq" id="WP_310263705.1">
    <property type="nucleotide sequence ID" value="NZ_JAVDXU010000001.1"/>
</dbReference>
<gene>
    <name evidence="8" type="ORF">J2X20_001856</name>
</gene>
<evidence type="ECO:0000313" key="8">
    <source>
        <dbReference type="EMBL" id="MDR7269227.1"/>
    </source>
</evidence>
<dbReference type="Proteomes" id="UP001180453">
    <property type="component" value="Unassembled WGS sequence"/>
</dbReference>
<feature type="domain" description="PAS" evidence="7">
    <location>
        <begin position="311"/>
        <end position="353"/>
    </location>
</feature>